<dbReference type="STRING" id="644352.J3NSF1"/>
<evidence type="ECO:0000313" key="10">
    <source>
        <dbReference type="EMBL" id="EJT79114.1"/>
    </source>
</evidence>
<dbReference type="InterPro" id="IPR001128">
    <property type="entry name" value="Cyt_P450"/>
</dbReference>
<evidence type="ECO:0000313" key="11">
    <source>
        <dbReference type="EnsemblFungi" id="EJT79114"/>
    </source>
</evidence>
<keyword evidence="9" id="KW-1133">Transmembrane helix</keyword>
<dbReference type="PANTHER" id="PTHR46206">
    <property type="entry name" value="CYTOCHROME P450"/>
    <property type="match status" value="1"/>
</dbReference>
<dbReference type="PRINTS" id="PR00385">
    <property type="entry name" value="P450"/>
</dbReference>
<dbReference type="HOGENOM" id="CLU_022195_0_2_1"/>
<feature type="binding site" description="axial binding residue" evidence="8">
    <location>
        <position position="455"/>
    </location>
    <ligand>
        <name>heme</name>
        <dbReference type="ChEBI" id="CHEBI:30413"/>
    </ligand>
    <ligandPart>
        <name>Fe</name>
        <dbReference type="ChEBI" id="CHEBI:18248"/>
    </ligandPart>
</feature>
<keyword evidence="12" id="KW-1185">Reference proteome</keyword>
<dbReference type="Proteomes" id="UP000006039">
    <property type="component" value="Unassembled WGS sequence"/>
</dbReference>
<accession>J3NSF1</accession>
<evidence type="ECO:0000256" key="2">
    <source>
        <dbReference type="ARBA" id="ARBA00004167"/>
    </source>
</evidence>
<dbReference type="SUPFAM" id="SSF48264">
    <property type="entry name" value="Cytochrome P450"/>
    <property type="match status" value="1"/>
</dbReference>
<keyword evidence="4 8" id="KW-0479">Metal-binding</keyword>
<proteinExistence type="inferred from homology"/>
<reference evidence="10" key="3">
    <citation type="submission" date="2010-09" db="EMBL/GenBank/DDBJ databases">
        <title>Annotation of Gaeumannomyces graminis var. tritici R3-111a-1.</title>
        <authorList>
            <consortium name="The Broad Institute Genome Sequencing Platform"/>
            <person name="Ma L.-J."/>
            <person name="Dead R."/>
            <person name="Young S.K."/>
            <person name="Zeng Q."/>
            <person name="Gargeya S."/>
            <person name="Fitzgerald M."/>
            <person name="Haas B."/>
            <person name="Abouelleil A."/>
            <person name="Alvarado L."/>
            <person name="Arachchi H.M."/>
            <person name="Berlin A."/>
            <person name="Brown A."/>
            <person name="Chapman S.B."/>
            <person name="Chen Z."/>
            <person name="Dunbar C."/>
            <person name="Freedman E."/>
            <person name="Gearin G."/>
            <person name="Gellesch M."/>
            <person name="Goldberg J."/>
            <person name="Griggs A."/>
            <person name="Gujja S."/>
            <person name="Heiman D."/>
            <person name="Howarth C."/>
            <person name="Larson L."/>
            <person name="Lui A."/>
            <person name="MacDonald P.J.P."/>
            <person name="Mehta T."/>
            <person name="Montmayeur A."/>
            <person name="Murphy C."/>
            <person name="Neiman D."/>
            <person name="Pearson M."/>
            <person name="Priest M."/>
            <person name="Roberts A."/>
            <person name="Saif S."/>
            <person name="Shea T."/>
            <person name="Shenoy N."/>
            <person name="Sisk P."/>
            <person name="Stolte C."/>
            <person name="Sykes S."/>
            <person name="Yandava C."/>
            <person name="Wortman J."/>
            <person name="Nusbaum C."/>
            <person name="Birren B."/>
        </authorList>
    </citation>
    <scope>NUCLEOTIDE SEQUENCE</scope>
    <source>
        <strain evidence="10">R3-111a-1</strain>
    </source>
</reference>
<evidence type="ECO:0000256" key="5">
    <source>
        <dbReference type="ARBA" id="ARBA00023002"/>
    </source>
</evidence>
<keyword evidence="7" id="KW-0503">Monooxygenase</keyword>
<evidence type="ECO:0000256" key="6">
    <source>
        <dbReference type="ARBA" id="ARBA00023004"/>
    </source>
</evidence>
<name>J3NSF1_GAET3</name>
<reference evidence="11" key="4">
    <citation type="journal article" date="2015" name="G3 (Bethesda)">
        <title>Genome sequences of three phytopathogenic species of the Magnaporthaceae family of fungi.</title>
        <authorList>
            <person name="Okagaki L.H."/>
            <person name="Nunes C.C."/>
            <person name="Sailsbery J."/>
            <person name="Clay B."/>
            <person name="Brown D."/>
            <person name="John T."/>
            <person name="Oh Y."/>
            <person name="Young N."/>
            <person name="Fitzgerald M."/>
            <person name="Haas B.J."/>
            <person name="Zeng Q."/>
            <person name="Young S."/>
            <person name="Adiconis X."/>
            <person name="Fan L."/>
            <person name="Levin J.Z."/>
            <person name="Mitchell T.K."/>
            <person name="Okubara P.A."/>
            <person name="Farman M.L."/>
            <person name="Kohn L.M."/>
            <person name="Birren B."/>
            <person name="Ma L.-J."/>
            <person name="Dean R.A."/>
        </authorList>
    </citation>
    <scope>NUCLEOTIDE SEQUENCE</scope>
    <source>
        <strain evidence="11">R3-111a-1</strain>
    </source>
</reference>
<organism evidence="10">
    <name type="scientific">Gaeumannomyces tritici (strain R3-111a-1)</name>
    <name type="common">Wheat and barley take-all root rot fungus</name>
    <name type="synonym">Gaeumannomyces graminis var. tritici</name>
    <dbReference type="NCBI Taxonomy" id="644352"/>
    <lineage>
        <taxon>Eukaryota</taxon>
        <taxon>Fungi</taxon>
        <taxon>Dikarya</taxon>
        <taxon>Ascomycota</taxon>
        <taxon>Pezizomycotina</taxon>
        <taxon>Sordariomycetes</taxon>
        <taxon>Sordariomycetidae</taxon>
        <taxon>Magnaporthales</taxon>
        <taxon>Magnaporthaceae</taxon>
        <taxon>Gaeumannomyces</taxon>
    </lineage>
</organism>
<evidence type="ECO:0000256" key="8">
    <source>
        <dbReference type="PIRSR" id="PIRSR602401-1"/>
    </source>
</evidence>
<dbReference type="VEuPathDB" id="FungiDB:GGTG_04203"/>
<evidence type="ECO:0008006" key="13">
    <source>
        <dbReference type="Google" id="ProtNLM"/>
    </source>
</evidence>
<reference evidence="11" key="5">
    <citation type="submission" date="2018-04" db="UniProtKB">
        <authorList>
            <consortium name="EnsemblFungi"/>
        </authorList>
    </citation>
    <scope>IDENTIFICATION</scope>
    <source>
        <strain evidence="11">R3-111a-1</strain>
    </source>
</reference>
<dbReference type="EMBL" id="GL385396">
    <property type="protein sequence ID" value="EJT79114.1"/>
    <property type="molecule type" value="Genomic_DNA"/>
</dbReference>
<comment type="similarity">
    <text evidence="3">Belongs to the cytochrome P450 family.</text>
</comment>
<dbReference type="GO" id="GO:0016705">
    <property type="term" value="F:oxidoreductase activity, acting on paired donors, with incorporation or reduction of molecular oxygen"/>
    <property type="evidence" value="ECO:0007669"/>
    <property type="project" value="InterPro"/>
</dbReference>
<dbReference type="GeneID" id="20344661"/>
<dbReference type="RefSeq" id="XP_009220259.1">
    <property type="nucleotide sequence ID" value="XM_009221995.1"/>
</dbReference>
<dbReference type="InterPro" id="IPR002401">
    <property type="entry name" value="Cyt_P450_E_grp-I"/>
</dbReference>
<protein>
    <recommendedName>
        <fullName evidence="13">Ent-kaurene oxidase</fullName>
    </recommendedName>
</protein>
<reference evidence="10" key="2">
    <citation type="submission" date="2010-07" db="EMBL/GenBank/DDBJ databases">
        <authorList>
            <consortium name="The Broad Institute Genome Sequencing Platform"/>
            <consortium name="Broad Institute Genome Sequencing Center for Infectious Disease"/>
            <person name="Ma L.-J."/>
            <person name="Dead R."/>
            <person name="Young S."/>
            <person name="Zeng Q."/>
            <person name="Koehrsen M."/>
            <person name="Alvarado L."/>
            <person name="Berlin A."/>
            <person name="Chapman S.B."/>
            <person name="Chen Z."/>
            <person name="Freedman E."/>
            <person name="Gellesch M."/>
            <person name="Goldberg J."/>
            <person name="Griggs A."/>
            <person name="Gujja S."/>
            <person name="Heilman E.R."/>
            <person name="Heiman D."/>
            <person name="Hepburn T."/>
            <person name="Howarth C."/>
            <person name="Jen D."/>
            <person name="Larson L."/>
            <person name="Mehta T."/>
            <person name="Neiman D."/>
            <person name="Pearson M."/>
            <person name="Roberts A."/>
            <person name="Saif S."/>
            <person name="Shea T."/>
            <person name="Shenoy N."/>
            <person name="Sisk P."/>
            <person name="Stolte C."/>
            <person name="Sykes S."/>
            <person name="Walk T."/>
            <person name="White J."/>
            <person name="Yandava C."/>
            <person name="Haas B."/>
            <person name="Nusbaum C."/>
            <person name="Birren B."/>
        </authorList>
    </citation>
    <scope>NUCLEOTIDE SEQUENCE</scope>
    <source>
        <strain evidence="10">R3-111a-1</strain>
    </source>
</reference>
<dbReference type="Pfam" id="PF00067">
    <property type="entry name" value="p450"/>
    <property type="match status" value="1"/>
</dbReference>
<evidence type="ECO:0000313" key="12">
    <source>
        <dbReference type="Proteomes" id="UP000006039"/>
    </source>
</evidence>
<dbReference type="OrthoDB" id="1844152at2759"/>
<dbReference type="CDD" id="cd11041">
    <property type="entry name" value="CYP503A1-like"/>
    <property type="match status" value="1"/>
</dbReference>
<dbReference type="GO" id="GO:0020037">
    <property type="term" value="F:heme binding"/>
    <property type="evidence" value="ECO:0007669"/>
    <property type="project" value="InterPro"/>
</dbReference>
<dbReference type="eggNOG" id="KOG0157">
    <property type="taxonomic scope" value="Eukaryota"/>
</dbReference>
<keyword evidence="5" id="KW-0560">Oxidoreductase</keyword>
<dbReference type="PRINTS" id="PR00463">
    <property type="entry name" value="EP450I"/>
</dbReference>
<comment type="subcellular location">
    <subcellularLocation>
        <location evidence="2">Membrane</location>
        <topology evidence="2">Single-pass membrane protein</topology>
    </subcellularLocation>
</comment>
<dbReference type="GO" id="GO:0005506">
    <property type="term" value="F:iron ion binding"/>
    <property type="evidence" value="ECO:0007669"/>
    <property type="project" value="InterPro"/>
</dbReference>
<dbReference type="GO" id="GO:0004497">
    <property type="term" value="F:monooxygenase activity"/>
    <property type="evidence" value="ECO:0007669"/>
    <property type="project" value="UniProtKB-KW"/>
</dbReference>
<dbReference type="InterPro" id="IPR036396">
    <property type="entry name" value="Cyt_P450_sf"/>
</dbReference>
<dbReference type="Gene3D" id="1.10.630.10">
    <property type="entry name" value="Cytochrome P450"/>
    <property type="match status" value="1"/>
</dbReference>
<keyword evidence="9" id="KW-0812">Transmembrane</keyword>
<keyword evidence="8" id="KW-0349">Heme</keyword>
<sequence length="513" mass="56538">MDGQRWMPSSSWLAVPANVPSLLLGISVIAAVLLLSLARLLHSRSDSAHIPVLGSFKDPDFRKALEEAHLTHGAQAYALPTEPRVVALSDCLLNRLKSAPESQLSAGLEVQRRGLGQYTDLGTPMPELFAAIKVDLTRHLRDLVPLLREEVEYACNLHLPERLSAAASDDGWHEVTAFDFVKRIVIVLNALALVGRRLSRDRAWQDASFGYSASLRAAFDALHRWPPWLRPLVHPFIFERIGLSSRRRAVADMLTPLLAGESDGQVRDSSPTLLGYLRQRLGAKQGSDPRRMARIQLRATLAGADTVSHVATNALLDLAARPECVAAIREELKQLAAPGCGEPVWTMAMVRRMSRLDSFIKESARLHPMFLLAMGRMTTSPLVLDDGTVVPKDATVYFDMHNSNNSPEMQPGGDPALFDGFRYSQAREEEGLSNKYLLATTGADHLLFGHGKESCPGRFFAAAEIKVLLAYLLLNFDLALPGPRPQHRWVGFAGVMDRGATVLMQRRKGEIGM</sequence>
<gene>
    <name evidence="11" type="primary">20344661</name>
    <name evidence="10" type="ORF">GGTG_04203</name>
</gene>
<evidence type="ECO:0000256" key="1">
    <source>
        <dbReference type="ARBA" id="ARBA00001971"/>
    </source>
</evidence>
<reference evidence="12" key="1">
    <citation type="submission" date="2010-07" db="EMBL/GenBank/DDBJ databases">
        <title>The genome sequence of Gaeumannomyces graminis var. tritici strain R3-111a-1.</title>
        <authorList>
            <consortium name="The Broad Institute Genome Sequencing Platform"/>
            <person name="Ma L.-J."/>
            <person name="Dead R."/>
            <person name="Young S."/>
            <person name="Zeng Q."/>
            <person name="Koehrsen M."/>
            <person name="Alvarado L."/>
            <person name="Berlin A."/>
            <person name="Chapman S.B."/>
            <person name="Chen Z."/>
            <person name="Freedman E."/>
            <person name="Gellesch M."/>
            <person name="Goldberg J."/>
            <person name="Griggs A."/>
            <person name="Gujja S."/>
            <person name="Heilman E.R."/>
            <person name="Heiman D."/>
            <person name="Hepburn T."/>
            <person name="Howarth C."/>
            <person name="Jen D."/>
            <person name="Larson L."/>
            <person name="Mehta T."/>
            <person name="Neiman D."/>
            <person name="Pearson M."/>
            <person name="Roberts A."/>
            <person name="Saif S."/>
            <person name="Shea T."/>
            <person name="Shenoy N."/>
            <person name="Sisk P."/>
            <person name="Stolte C."/>
            <person name="Sykes S."/>
            <person name="Walk T."/>
            <person name="White J."/>
            <person name="Yandava C."/>
            <person name="Haas B."/>
            <person name="Nusbaum C."/>
            <person name="Birren B."/>
        </authorList>
    </citation>
    <scope>NUCLEOTIDE SEQUENCE [LARGE SCALE GENOMIC DNA]</scope>
    <source>
        <strain evidence="12">R3-111a-1</strain>
    </source>
</reference>
<evidence type="ECO:0000256" key="7">
    <source>
        <dbReference type="ARBA" id="ARBA00023033"/>
    </source>
</evidence>
<evidence type="ECO:0000256" key="3">
    <source>
        <dbReference type="ARBA" id="ARBA00010617"/>
    </source>
</evidence>
<dbReference type="EnsemblFungi" id="EJT79114">
    <property type="protein sequence ID" value="EJT79114"/>
    <property type="gene ID" value="GGTG_04203"/>
</dbReference>
<dbReference type="GO" id="GO:0016020">
    <property type="term" value="C:membrane"/>
    <property type="evidence" value="ECO:0007669"/>
    <property type="project" value="UniProtKB-SubCell"/>
</dbReference>
<dbReference type="PANTHER" id="PTHR46206:SF6">
    <property type="entry name" value="CYTOCHROME P450 MONOOXYGENASE AN1598-RELATED"/>
    <property type="match status" value="1"/>
</dbReference>
<dbReference type="AlphaFoldDB" id="J3NSF1"/>
<feature type="transmembrane region" description="Helical" evidence="9">
    <location>
        <begin position="20"/>
        <end position="41"/>
    </location>
</feature>
<keyword evidence="9" id="KW-0472">Membrane</keyword>
<keyword evidence="6 8" id="KW-0408">Iron</keyword>
<evidence type="ECO:0000256" key="4">
    <source>
        <dbReference type="ARBA" id="ARBA00022723"/>
    </source>
</evidence>
<evidence type="ECO:0000256" key="9">
    <source>
        <dbReference type="SAM" id="Phobius"/>
    </source>
</evidence>
<comment type="cofactor">
    <cofactor evidence="1 8">
        <name>heme</name>
        <dbReference type="ChEBI" id="CHEBI:30413"/>
    </cofactor>
</comment>